<dbReference type="EMBL" id="JAYMGO010000014">
    <property type="protein sequence ID" value="KAL1262054.1"/>
    <property type="molecule type" value="Genomic_DNA"/>
</dbReference>
<gene>
    <name evidence="1" type="ORF">QQF64_007319</name>
</gene>
<sequence length="114" mass="12897">MATKDGGNSYSRIEMIGGGHLIFCHKPLGLSVRFGHKSLAQTTRWSKLFCWRSVDHQAEPDVYRSKGEDDRLFLHLRHTWCLPERSAIILANKLAEAGSFLNRPRKNTSIGVGF</sequence>
<protein>
    <submittedName>
        <fullName evidence="1">Uncharacterized protein</fullName>
    </submittedName>
</protein>
<name>A0ABR3MAB2_9TELE</name>
<comment type="caution">
    <text evidence="1">The sequence shown here is derived from an EMBL/GenBank/DDBJ whole genome shotgun (WGS) entry which is preliminary data.</text>
</comment>
<proteinExistence type="predicted"/>
<organism evidence="1 2">
    <name type="scientific">Cirrhinus molitorella</name>
    <name type="common">mud carp</name>
    <dbReference type="NCBI Taxonomy" id="172907"/>
    <lineage>
        <taxon>Eukaryota</taxon>
        <taxon>Metazoa</taxon>
        <taxon>Chordata</taxon>
        <taxon>Craniata</taxon>
        <taxon>Vertebrata</taxon>
        <taxon>Euteleostomi</taxon>
        <taxon>Actinopterygii</taxon>
        <taxon>Neopterygii</taxon>
        <taxon>Teleostei</taxon>
        <taxon>Ostariophysi</taxon>
        <taxon>Cypriniformes</taxon>
        <taxon>Cyprinidae</taxon>
        <taxon>Labeoninae</taxon>
        <taxon>Labeonini</taxon>
        <taxon>Cirrhinus</taxon>
    </lineage>
</organism>
<evidence type="ECO:0000313" key="2">
    <source>
        <dbReference type="Proteomes" id="UP001558613"/>
    </source>
</evidence>
<keyword evidence="2" id="KW-1185">Reference proteome</keyword>
<evidence type="ECO:0000313" key="1">
    <source>
        <dbReference type="EMBL" id="KAL1262054.1"/>
    </source>
</evidence>
<reference evidence="1 2" key="1">
    <citation type="submission" date="2023-09" db="EMBL/GenBank/DDBJ databases">
        <authorList>
            <person name="Wang M."/>
        </authorList>
    </citation>
    <scope>NUCLEOTIDE SEQUENCE [LARGE SCALE GENOMIC DNA]</scope>
    <source>
        <strain evidence="1">GT-2023</strain>
        <tissue evidence="1">Liver</tissue>
    </source>
</reference>
<accession>A0ABR3MAB2</accession>
<dbReference type="Proteomes" id="UP001558613">
    <property type="component" value="Unassembled WGS sequence"/>
</dbReference>